<dbReference type="Proteomes" id="UP000065641">
    <property type="component" value="Chromosome"/>
</dbReference>
<dbReference type="Gene3D" id="2.10.70.10">
    <property type="entry name" value="Complement Module, domain 1"/>
    <property type="match status" value="1"/>
</dbReference>
<proteinExistence type="predicted"/>
<evidence type="ECO:0000313" key="1">
    <source>
        <dbReference type="EMBL" id="ALO45638.1"/>
    </source>
</evidence>
<dbReference type="InterPro" id="IPR019600">
    <property type="entry name" value="Hemin_uptake_protein_HemP"/>
</dbReference>
<dbReference type="EMBL" id="CP013189">
    <property type="protein sequence ID" value="ALO45638.1"/>
    <property type="molecule type" value="Genomic_DNA"/>
</dbReference>
<dbReference type="KEGG" id="pspi:PS2015_969"/>
<reference evidence="1 2" key="1">
    <citation type="submission" date="2015-11" db="EMBL/GenBank/DDBJ databases">
        <authorList>
            <person name="Zhang Y."/>
            <person name="Guo Z."/>
        </authorList>
    </citation>
    <scope>NUCLEOTIDE SEQUENCE [LARGE SCALE GENOMIC DNA]</scope>
    <source>
        <strain evidence="1 2">KCTC 32221</strain>
    </source>
</reference>
<dbReference type="AlphaFoldDB" id="A0A0S2KBD8"/>
<dbReference type="STRING" id="1249552.PS2015_969"/>
<protein>
    <submittedName>
        <fullName evidence="1">Hemin uptake protein hemP</fullName>
    </submittedName>
</protein>
<name>A0A0S2KBD8_9GAMM</name>
<dbReference type="Pfam" id="PF10636">
    <property type="entry name" value="hemP"/>
    <property type="match status" value="1"/>
</dbReference>
<dbReference type="RefSeq" id="WP_082627967.1">
    <property type="nucleotide sequence ID" value="NZ_CP013189.1"/>
</dbReference>
<sequence>MAGDSSRPIANKQLAADQPLISEHLFKGRKTICIDHNGERYTLRITSQGKLILTK</sequence>
<accession>A0A0S2KBD8</accession>
<evidence type="ECO:0000313" key="2">
    <source>
        <dbReference type="Proteomes" id="UP000065641"/>
    </source>
</evidence>
<organism evidence="1 2">
    <name type="scientific">Pseudohongiella spirulinae</name>
    <dbReference type="NCBI Taxonomy" id="1249552"/>
    <lineage>
        <taxon>Bacteria</taxon>
        <taxon>Pseudomonadati</taxon>
        <taxon>Pseudomonadota</taxon>
        <taxon>Gammaproteobacteria</taxon>
        <taxon>Pseudomonadales</taxon>
        <taxon>Pseudohongiellaceae</taxon>
        <taxon>Pseudohongiella</taxon>
    </lineage>
</organism>
<keyword evidence="2" id="KW-1185">Reference proteome</keyword>
<gene>
    <name evidence="1" type="ORF">PS2015_969</name>
</gene>